<accession>A0A3G9IIT1</accession>
<dbReference type="PROSITE" id="PS52050">
    <property type="entry name" value="WYL"/>
    <property type="match status" value="1"/>
</dbReference>
<dbReference type="InterPro" id="IPR026881">
    <property type="entry name" value="WYL_dom"/>
</dbReference>
<dbReference type="AlphaFoldDB" id="A0A3G9IIT1"/>
<gene>
    <name evidence="3" type="ORF">Back2_02420</name>
</gene>
<evidence type="ECO:0000259" key="2">
    <source>
        <dbReference type="Pfam" id="PF25583"/>
    </source>
</evidence>
<dbReference type="PANTHER" id="PTHR34580:SF3">
    <property type="entry name" value="PROTEIN PAFB"/>
    <property type="match status" value="1"/>
</dbReference>
<protein>
    <submittedName>
        <fullName evidence="3">WYL domain-containing protein</fullName>
    </submittedName>
</protein>
<keyword evidence="4" id="KW-1185">Reference proteome</keyword>
<evidence type="ECO:0000313" key="4">
    <source>
        <dbReference type="Proteomes" id="UP000271573"/>
    </source>
</evidence>
<dbReference type="KEGG" id="nbe:Back2_02420"/>
<organism evidence="3 4">
    <name type="scientific">Nocardioides baekrokdamisoli</name>
    <dbReference type="NCBI Taxonomy" id="1804624"/>
    <lineage>
        <taxon>Bacteria</taxon>
        <taxon>Bacillati</taxon>
        <taxon>Actinomycetota</taxon>
        <taxon>Actinomycetes</taxon>
        <taxon>Propionibacteriales</taxon>
        <taxon>Nocardioidaceae</taxon>
        <taxon>Nocardioides</taxon>
    </lineage>
</organism>
<evidence type="ECO:0000259" key="1">
    <source>
        <dbReference type="Pfam" id="PF13280"/>
    </source>
</evidence>
<dbReference type="InterPro" id="IPR051534">
    <property type="entry name" value="CBASS_pafABC_assoc_protein"/>
</dbReference>
<name>A0A3G9IIT1_9ACTN</name>
<dbReference type="InterPro" id="IPR057727">
    <property type="entry name" value="WCX_dom"/>
</dbReference>
<sequence length="320" mass="34843">MSAAKTERLMNLFIALLVARHPVPKERLREWFYADSSSDAAFEKTFERDKEELRSLGVPIEVASLDGYFEDEVGYRIRSEAAQLADVDLTPDEAAVVGLATRVWEQATMADAATEAVRKLQAAGVQVDTSAVDIAPPRVRADEPEFEVFLNAAHERREISFSYRGPRDPEAKPRRLQAYGVVRYSGRWYVAGYDLDRAASRIFRLSRVVGEAKAVGPAGAYEAFDVDLKAIARELAPRPSNVEAAVLARAGSGHALRRWATSVEAGVTGPDADTTWDRLTITAVSGDLVGEILACGADVLVEGPEGLRTVVVERLQAVGA</sequence>
<feature type="domain" description="WCX" evidence="2">
    <location>
        <begin position="242"/>
        <end position="318"/>
    </location>
</feature>
<dbReference type="Pfam" id="PF25583">
    <property type="entry name" value="WCX"/>
    <property type="match status" value="1"/>
</dbReference>
<dbReference type="Proteomes" id="UP000271573">
    <property type="component" value="Chromosome"/>
</dbReference>
<dbReference type="EMBL" id="AP019307">
    <property type="protein sequence ID" value="BBH15955.1"/>
    <property type="molecule type" value="Genomic_DNA"/>
</dbReference>
<dbReference type="Pfam" id="PF13280">
    <property type="entry name" value="WYL"/>
    <property type="match status" value="1"/>
</dbReference>
<reference evidence="3 4" key="1">
    <citation type="submission" date="2018-11" db="EMBL/GenBank/DDBJ databases">
        <title>Complete genome sequence of Nocardioides baekrokdamisoli strain KCTC 39748.</title>
        <authorList>
            <person name="Kang S.W."/>
            <person name="Lee K.C."/>
            <person name="Kim K.K."/>
            <person name="Kim J.S."/>
            <person name="Kim D.S."/>
            <person name="Ko S.H."/>
            <person name="Yang S.H."/>
            <person name="Shin Y.K."/>
            <person name="Lee J.S."/>
        </authorList>
    </citation>
    <scope>NUCLEOTIDE SEQUENCE [LARGE SCALE GENOMIC DNA]</scope>
    <source>
        <strain evidence="3 4">KCTC 39748</strain>
    </source>
</reference>
<dbReference type="OrthoDB" id="3268930at2"/>
<dbReference type="RefSeq" id="WP_125566008.1">
    <property type="nucleotide sequence ID" value="NZ_AP019307.1"/>
</dbReference>
<feature type="domain" description="WYL" evidence="1">
    <location>
        <begin position="146"/>
        <end position="208"/>
    </location>
</feature>
<evidence type="ECO:0000313" key="3">
    <source>
        <dbReference type="EMBL" id="BBH15955.1"/>
    </source>
</evidence>
<dbReference type="PANTHER" id="PTHR34580">
    <property type="match status" value="1"/>
</dbReference>
<proteinExistence type="predicted"/>